<keyword evidence="7" id="KW-1185">Reference proteome</keyword>
<dbReference type="RefSeq" id="WP_005683924.1">
    <property type="nucleotide sequence ID" value="NZ_ADNC01000027.1"/>
</dbReference>
<dbReference type="EMBL" id="ADNC01000027">
    <property type="protein sequence ID" value="EFF41294.1"/>
    <property type="molecule type" value="Genomic_DNA"/>
</dbReference>
<keyword evidence="4 5" id="KW-0472">Membrane</keyword>
<dbReference type="InterPro" id="IPR003339">
    <property type="entry name" value="ABC/ECF_trnsptr_transmembrane"/>
</dbReference>
<feature type="transmembrane region" description="Helical" evidence="5">
    <location>
        <begin position="130"/>
        <end position="148"/>
    </location>
</feature>
<dbReference type="STRING" id="747682.MALL_0352"/>
<feature type="transmembrane region" description="Helical" evidence="5">
    <location>
        <begin position="67"/>
        <end position="86"/>
    </location>
</feature>
<name>D4XWS6_9BACT</name>
<evidence type="ECO:0000313" key="7">
    <source>
        <dbReference type="Proteomes" id="UP000004757"/>
    </source>
</evidence>
<evidence type="ECO:0000256" key="3">
    <source>
        <dbReference type="ARBA" id="ARBA00022989"/>
    </source>
</evidence>
<comment type="caution">
    <text evidence="6">The sequence shown here is derived from an EMBL/GenBank/DDBJ whole genome shotgun (WGS) entry which is preliminary data.</text>
</comment>
<feature type="transmembrane region" description="Helical" evidence="5">
    <location>
        <begin position="262"/>
        <end position="285"/>
    </location>
</feature>
<reference evidence="6 7" key="1">
    <citation type="submission" date="2010-03" db="EMBL/GenBank/DDBJ databases">
        <authorList>
            <person name="Glass J.I."/>
            <person name="Benders G.A."/>
            <person name="Durkin A.S."/>
            <person name="Farmerie W.G."/>
            <person name="Hlavinka K."/>
            <person name="Hostetler J."/>
            <person name="Jackson J."/>
            <person name="May M.A."/>
            <person name="Miller R.H."/>
            <person name="Paralanov V."/>
            <person name="Radune D."/>
            <person name="Szczypinski B."/>
            <person name="Brown D.R."/>
        </authorList>
    </citation>
    <scope>NUCLEOTIDE SEQUENCE [LARGE SCALE GENOMIC DNA]</scope>
    <source>
        <strain evidence="6 7">A21JP2</strain>
    </source>
</reference>
<dbReference type="PANTHER" id="PTHR33514:SF13">
    <property type="entry name" value="PROTEIN ABCI12, CHLOROPLASTIC"/>
    <property type="match status" value="1"/>
</dbReference>
<dbReference type="eggNOG" id="COG0619">
    <property type="taxonomic scope" value="Bacteria"/>
</dbReference>
<evidence type="ECO:0000313" key="6">
    <source>
        <dbReference type="EMBL" id="EFF41294.1"/>
    </source>
</evidence>
<dbReference type="OrthoDB" id="8075495at2"/>
<evidence type="ECO:0000256" key="1">
    <source>
        <dbReference type="ARBA" id="ARBA00004141"/>
    </source>
</evidence>
<feature type="transmembrane region" description="Helical" evidence="5">
    <location>
        <begin position="169"/>
        <end position="188"/>
    </location>
</feature>
<dbReference type="PANTHER" id="PTHR33514">
    <property type="entry name" value="PROTEIN ABCI12, CHLOROPLASTIC"/>
    <property type="match status" value="1"/>
</dbReference>
<dbReference type="GO" id="GO:0005886">
    <property type="term" value="C:plasma membrane"/>
    <property type="evidence" value="ECO:0007669"/>
    <property type="project" value="UniProtKB-ARBA"/>
</dbReference>
<feature type="transmembrane region" description="Helical" evidence="5">
    <location>
        <begin position="24"/>
        <end position="55"/>
    </location>
</feature>
<comment type="subcellular location">
    <subcellularLocation>
        <location evidence="1">Membrane</location>
        <topology evidence="1">Multi-pass membrane protein</topology>
    </subcellularLocation>
</comment>
<keyword evidence="3 5" id="KW-1133">Transmembrane helix</keyword>
<dbReference type="Pfam" id="PF02361">
    <property type="entry name" value="CbiQ"/>
    <property type="match status" value="1"/>
</dbReference>
<proteinExistence type="predicted"/>
<dbReference type="CDD" id="cd16914">
    <property type="entry name" value="EcfT"/>
    <property type="match status" value="1"/>
</dbReference>
<sequence length="301" mass="35179">MKSVFGRYLPGDSLLYRLDPRLKVVITLIYIIFVFFAQYFIDMLIIIVPLWIAYIITTKRVLPLIKLIKFPLFIALVILIVNIYSLKYGEGFNPNKDFGYDTIITKYPEFRLIIWEKYGYALTYESINKAIALFFRIYTMVLITTLLTNTTKPILLTKALEDLMFPLKLLFVPVHIIAMIISIALRFIPTLLDEANRIMKAQSSRGVDFKNGKFKEKVVAFTTLIIPLFVSSFSKAEDLSYAMETRGYDPYSKRTKYRKLTFGWKDVLVSLFIILMVSFLIINIYNVNDYLPEWYIFTQVV</sequence>
<keyword evidence="2 5" id="KW-0812">Transmembrane</keyword>
<dbReference type="AlphaFoldDB" id="D4XWS6"/>
<accession>D4XWS6</accession>
<protein>
    <submittedName>
        <fullName evidence="6">Cobalt transport protein</fullName>
    </submittedName>
</protein>
<evidence type="ECO:0000256" key="2">
    <source>
        <dbReference type="ARBA" id="ARBA00022692"/>
    </source>
</evidence>
<organism evidence="6 7">
    <name type="scientific">Mycoplasmopsis alligatoris A21JP2</name>
    <dbReference type="NCBI Taxonomy" id="747682"/>
    <lineage>
        <taxon>Bacteria</taxon>
        <taxon>Bacillati</taxon>
        <taxon>Mycoplasmatota</taxon>
        <taxon>Mycoplasmoidales</taxon>
        <taxon>Metamycoplasmataceae</taxon>
        <taxon>Mycoplasmopsis</taxon>
    </lineage>
</organism>
<dbReference type="Proteomes" id="UP000004757">
    <property type="component" value="Unassembled WGS sequence"/>
</dbReference>
<evidence type="ECO:0000256" key="5">
    <source>
        <dbReference type="SAM" id="Phobius"/>
    </source>
</evidence>
<gene>
    <name evidence="6" type="ORF">MALL_0352</name>
</gene>
<evidence type="ECO:0000256" key="4">
    <source>
        <dbReference type="ARBA" id="ARBA00023136"/>
    </source>
</evidence>